<keyword evidence="4" id="KW-0808">Transferase</keyword>
<organism evidence="4 5">
    <name type="scientific">Marisediminitalea aggregata</name>
    <dbReference type="NCBI Taxonomy" id="634436"/>
    <lineage>
        <taxon>Bacteria</taxon>
        <taxon>Pseudomonadati</taxon>
        <taxon>Pseudomonadota</taxon>
        <taxon>Gammaproteobacteria</taxon>
        <taxon>Alteromonadales</taxon>
        <taxon>Alteromonadaceae</taxon>
        <taxon>Marisediminitalea</taxon>
    </lineage>
</organism>
<dbReference type="STRING" id="634436.SAMN05216361_4334"/>
<dbReference type="AlphaFoldDB" id="A0A1M5S7E2"/>
<proteinExistence type="predicted"/>
<evidence type="ECO:0000256" key="1">
    <source>
        <dbReference type="ARBA" id="ARBA00000085"/>
    </source>
</evidence>
<dbReference type="Pfam" id="PF02518">
    <property type="entry name" value="HATPase_c"/>
    <property type="match status" value="1"/>
</dbReference>
<dbReference type="EC" id="2.7.13.3" evidence="2"/>
<keyword evidence="5" id="KW-1185">Reference proteome</keyword>
<accession>A0A1M5S7E2</accession>
<evidence type="ECO:0000256" key="2">
    <source>
        <dbReference type="ARBA" id="ARBA00012438"/>
    </source>
</evidence>
<dbReference type="InterPro" id="IPR005467">
    <property type="entry name" value="His_kinase_dom"/>
</dbReference>
<dbReference type="CDD" id="cd00075">
    <property type="entry name" value="HATPase"/>
    <property type="match status" value="1"/>
</dbReference>
<dbReference type="InterPro" id="IPR003594">
    <property type="entry name" value="HATPase_dom"/>
</dbReference>
<dbReference type="SUPFAM" id="SSF55874">
    <property type="entry name" value="ATPase domain of HSP90 chaperone/DNA topoisomerase II/histidine kinase"/>
    <property type="match status" value="1"/>
</dbReference>
<evidence type="ECO:0000313" key="4">
    <source>
        <dbReference type="EMBL" id="SHH34517.1"/>
    </source>
</evidence>
<evidence type="ECO:0000259" key="3">
    <source>
        <dbReference type="PROSITE" id="PS50109"/>
    </source>
</evidence>
<dbReference type="OrthoDB" id="2521613at2"/>
<dbReference type="PANTHER" id="PTHR43065">
    <property type="entry name" value="SENSOR HISTIDINE KINASE"/>
    <property type="match status" value="1"/>
</dbReference>
<dbReference type="GO" id="GO:0004673">
    <property type="term" value="F:protein histidine kinase activity"/>
    <property type="evidence" value="ECO:0007669"/>
    <property type="project" value="UniProtKB-EC"/>
</dbReference>
<dbReference type="InterPro" id="IPR004358">
    <property type="entry name" value="Sig_transdc_His_kin-like_C"/>
</dbReference>
<gene>
    <name evidence="4" type="ORF">SAMN05216361_4334</name>
</gene>
<comment type="catalytic activity">
    <reaction evidence="1">
        <text>ATP + protein L-histidine = ADP + protein N-phospho-L-histidine.</text>
        <dbReference type="EC" id="2.7.13.3"/>
    </reaction>
</comment>
<keyword evidence="4" id="KW-0418">Kinase</keyword>
<dbReference type="PRINTS" id="PR00344">
    <property type="entry name" value="BCTRLSENSOR"/>
</dbReference>
<dbReference type="SMART" id="SM00387">
    <property type="entry name" value="HATPase_c"/>
    <property type="match status" value="1"/>
</dbReference>
<name>A0A1M5S7E2_9ALTE</name>
<dbReference type="EMBL" id="FQWD01000009">
    <property type="protein sequence ID" value="SHH34517.1"/>
    <property type="molecule type" value="Genomic_DNA"/>
</dbReference>
<dbReference type="InterPro" id="IPR036890">
    <property type="entry name" value="HATPase_C_sf"/>
</dbReference>
<dbReference type="RefSeq" id="WP_073325258.1">
    <property type="nucleotide sequence ID" value="NZ_FQWD01000009.1"/>
</dbReference>
<reference evidence="5" key="1">
    <citation type="submission" date="2016-11" db="EMBL/GenBank/DDBJ databases">
        <authorList>
            <person name="Varghese N."/>
            <person name="Submissions S."/>
        </authorList>
    </citation>
    <scope>NUCLEOTIDE SEQUENCE [LARGE SCALE GENOMIC DNA]</scope>
    <source>
        <strain evidence="5">CGMCC 1.8995</strain>
    </source>
</reference>
<dbReference type="PROSITE" id="PS50109">
    <property type="entry name" value="HIS_KIN"/>
    <property type="match status" value="1"/>
</dbReference>
<dbReference type="Gene3D" id="1.10.287.130">
    <property type="match status" value="1"/>
</dbReference>
<evidence type="ECO:0000313" key="5">
    <source>
        <dbReference type="Proteomes" id="UP000184520"/>
    </source>
</evidence>
<feature type="domain" description="Histidine kinase" evidence="3">
    <location>
        <begin position="187"/>
        <end position="420"/>
    </location>
</feature>
<dbReference type="Proteomes" id="UP000184520">
    <property type="component" value="Unassembled WGS sequence"/>
</dbReference>
<sequence>MDVQSRIVELALSAEVKMGDTDFCAREIASIISDATKTNAFSIWLGRMDASVHPVYRCTDESCYLDTLLPLSLAPSFTKLITEQSVSGFSSPNQVPDSEVLEKHLLFKTKSGCTLVSDHNEDILCMFICEPGLPADFDPLPLQKLARVFLHCAIAKQNQDYIKLLREMKQQVVKNEQLAMLGGIVASVTHEINTPLGVAVTGLSHLTDEVSALNEQFSSGTLTETSFKDFMASCAEVCTLLEFNIKRAVELVNSFKKTAVDQGAQDTIKFNITERIKGLATSLGPELKRHGVQLDINLPQSATTESVPGALSQIMTNLFFNSVKHAFKDIEAPAITITSEYDEQRQVLKVIYSDNGVGIPKAHQPLIFQQFFTTRRGEDGSGLGMSIAKELAQQKLAGDLYYDTNTTSGAQFILELPVSDYSA</sequence>
<dbReference type="Gene3D" id="3.30.565.10">
    <property type="entry name" value="Histidine kinase-like ATPase, C-terminal domain"/>
    <property type="match status" value="1"/>
</dbReference>
<protein>
    <recommendedName>
        <fullName evidence="2">histidine kinase</fullName>
        <ecNumber evidence="2">2.7.13.3</ecNumber>
    </recommendedName>
</protein>